<proteinExistence type="predicted"/>
<evidence type="ECO:0000313" key="2">
    <source>
        <dbReference type="Proteomes" id="UP001162483"/>
    </source>
</evidence>
<accession>A0ABN9ARH1</accession>
<dbReference type="Proteomes" id="UP001162483">
    <property type="component" value="Unassembled WGS sequence"/>
</dbReference>
<name>A0ABN9ARH1_9NEOB</name>
<protein>
    <submittedName>
        <fullName evidence="1">Uncharacterized protein</fullName>
    </submittedName>
</protein>
<evidence type="ECO:0000313" key="1">
    <source>
        <dbReference type="EMBL" id="CAI9538636.1"/>
    </source>
</evidence>
<sequence length="54" mass="6248">MFFMEVQSLQTSENLTQGRNHIPVLSVEMFFTEVPSFQTSELSHGRNQFCPVLK</sequence>
<keyword evidence="2" id="KW-1185">Reference proteome</keyword>
<reference evidence="1" key="1">
    <citation type="submission" date="2023-05" db="EMBL/GenBank/DDBJ databases">
        <authorList>
            <person name="Stuckert A."/>
        </authorList>
    </citation>
    <scope>NUCLEOTIDE SEQUENCE</scope>
</reference>
<organism evidence="1 2">
    <name type="scientific">Staurois parvus</name>
    <dbReference type="NCBI Taxonomy" id="386267"/>
    <lineage>
        <taxon>Eukaryota</taxon>
        <taxon>Metazoa</taxon>
        <taxon>Chordata</taxon>
        <taxon>Craniata</taxon>
        <taxon>Vertebrata</taxon>
        <taxon>Euteleostomi</taxon>
        <taxon>Amphibia</taxon>
        <taxon>Batrachia</taxon>
        <taxon>Anura</taxon>
        <taxon>Neobatrachia</taxon>
        <taxon>Ranoidea</taxon>
        <taxon>Ranidae</taxon>
        <taxon>Staurois</taxon>
    </lineage>
</organism>
<dbReference type="EMBL" id="CATNWA010000947">
    <property type="protein sequence ID" value="CAI9538636.1"/>
    <property type="molecule type" value="Genomic_DNA"/>
</dbReference>
<gene>
    <name evidence="1" type="ORF">SPARVUS_LOCUS1465642</name>
</gene>
<comment type="caution">
    <text evidence="1">The sequence shown here is derived from an EMBL/GenBank/DDBJ whole genome shotgun (WGS) entry which is preliminary data.</text>
</comment>